<dbReference type="RefSeq" id="WP_045890610.1">
    <property type="nucleotide sequence ID" value="NZ_JACBCU010000001.1"/>
</dbReference>
<gene>
    <name evidence="1" type="ORF">FDG29_07515</name>
</gene>
<proteinExistence type="predicted"/>
<evidence type="ECO:0000313" key="1">
    <source>
        <dbReference type="EMBL" id="NFV16007.1"/>
    </source>
</evidence>
<reference evidence="1" key="1">
    <citation type="submission" date="2019-04" db="EMBL/GenBank/DDBJ databases">
        <title>Genome sequencing of Clostridium botulinum Groups I-IV and Clostridium butyricum.</title>
        <authorList>
            <person name="Brunt J."/>
            <person name="Van Vliet A.H.M."/>
            <person name="Stringer S.C."/>
            <person name="Carter A.T."/>
            <person name="Peck M.W."/>
        </authorList>
    </citation>
    <scope>NUCLEOTIDE SEQUENCE</scope>
    <source>
        <strain evidence="1">751/1</strain>
    </source>
</reference>
<dbReference type="AlphaFoldDB" id="A0A6G4HS74"/>
<comment type="caution">
    <text evidence="1">The sequence shown here is derived from an EMBL/GenBank/DDBJ whole genome shotgun (WGS) entry which is preliminary data.</text>
</comment>
<dbReference type="EMBL" id="SXEU01000002">
    <property type="protein sequence ID" value="NFV16007.1"/>
    <property type="molecule type" value="Genomic_DNA"/>
</dbReference>
<name>A0A6G4HS74_CLOBO</name>
<dbReference type="NCBIfam" id="NF038161">
    <property type="entry name" value="lant_II_LchA2"/>
    <property type="match status" value="1"/>
</dbReference>
<organism evidence="1">
    <name type="scientific">Clostridium botulinum</name>
    <dbReference type="NCBI Taxonomy" id="1491"/>
    <lineage>
        <taxon>Bacteria</taxon>
        <taxon>Bacillati</taxon>
        <taxon>Bacillota</taxon>
        <taxon>Clostridia</taxon>
        <taxon>Eubacteriales</taxon>
        <taxon>Clostridiaceae</taxon>
        <taxon>Clostridium</taxon>
    </lineage>
</organism>
<protein>
    <submittedName>
        <fullName evidence="1">Uncharacterized protein</fullName>
    </submittedName>
</protein>
<sequence length="60" mass="6141">MKNNEICKNAGFISEDELVELVDNNDISGGTASAISATVASATAVSALFTVTSACTKKCK</sequence>
<accession>A0A6G4HS74</accession>